<gene>
    <name evidence="1" type="ORF">ACFPM8_14305</name>
</gene>
<comment type="caution">
    <text evidence="1">The sequence shown here is derived from an EMBL/GenBank/DDBJ whole genome shotgun (WGS) entry which is preliminary data.</text>
</comment>
<name>A0ABW0MAN7_9BURK</name>
<dbReference type="Gene3D" id="2.60.200.60">
    <property type="match status" value="1"/>
</dbReference>
<evidence type="ECO:0000313" key="2">
    <source>
        <dbReference type="Proteomes" id="UP001596045"/>
    </source>
</evidence>
<dbReference type="RefSeq" id="WP_378998235.1">
    <property type="nucleotide sequence ID" value="NZ_JBHSMT010000026.1"/>
</dbReference>
<keyword evidence="2" id="KW-1185">Reference proteome</keyword>
<reference evidence="2" key="1">
    <citation type="journal article" date="2019" name="Int. J. Syst. Evol. Microbiol.">
        <title>The Global Catalogue of Microorganisms (GCM) 10K type strain sequencing project: providing services to taxonomists for standard genome sequencing and annotation.</title>
        <authorList>
            <consortium name="The Broad Institute Genomics Platform"/>
            <consortium name="The Broad Institute Genome Sequencing Center for Infectious Disease"/>
            <person name="Wu L."/>
            <person name="Ma J."/>
        </authorList>
    </citation>
    <scope>NUCLEOTIDE SEQUENCE [LARGE SCALE GENOMIC DNA]</scope>
    <source>
        <strain evidence="2">JCM 17066</strain>
    </source>
</reference>
<dbReference type="Pfam" id="PF05488">
    <property type="entry name" value="PAAR_motif"/>
    <property type="match status" value="1"/>
</dbReference>
<dbReference type="EMBL" id="JBHSMT010000026">
    <property type="protein sequence ID" value="MFC5475130.1"/>
    <property type="molecule type" value="Genomic_DNA"/>
</dbReference>
<evidence type="ECO:0000313" key="1">
    <source>
        <dbReference type="EMBL" id="MFC5475130.1"/>
    </source>
</evidence>
<proteinExistence type="predicted"/>
<dbReference type="InterPro" id="IPR008727">
    <property type="entry name" value="PAAR_motif"/>
</dbReference>
<protein>
    <submittedName>
        <fullName evidence="1">PAAR domain-containing protein</fullName>
    </submittedName>
</protein>
<dbReference type="Proteomes" id="UP001596045">
    <property type="component" value="Unassembled WGS sequence"/>
</dbReference>
<organism evidence="1 2">
    <name type="scientific">Paraherbaspirillum soli</name>
    <dbReference type="NCBI Taxonomy" id="631222"/>
    <lineage>
        <taxon>Bacteria</taxon>
        <taxon>Pseudomonadati</taxon>
        <taxon>Pseudomonadota</taxon>
        <taxon>Betaproteobacteria</taxon>
        <taxon>Burkholderiales</taxon>
        <taxon>Oxalobacteraceae</taxon>
        <taxon>Paraherbaspirillum</taxon>
    </lineage>
</organism>
<sequence length="193" mass="19861">MAKEAARVGDPLSHGGSITKGSSNVFINGKPAAYVTSEAACSADGKQTISKGSATVFINGKPAVRVNDTASCGATVTSGSSNVFIGDGGSPIHPDVAAYILSRQQTPMSFAELAALLGVVPFGMERVSAADCFDEQVHLLRSGGSAGLPFFIETADGRQFSGQLDAEGKLPRVATEGLENYDIYWGDDALAKG</sequence>
<accession>A0ABW0MAN7</accession>
<dbReference type="CDD" id="cd14742">
    <property type="entry name" value="PAAR_RHS"/>
    <property type="match status" value="1"/>
</dbReference>